<dbReference type="PROSITE" id="PS50135">
    <property type="entry name" value="ZF_ZZ_2"/>
    <property type="match status" value="2"/>
</dbReference>
<dbReference type="InterPro" id="IPR043145">
    <property type="entry name" value="Znf_ZZ_sf"/>
</dbReference>
<evidence type="ECO:0000256" key="1">
    <source>
        <dbReference type="ARBA" id="ARBA00022723"/>
    </source>
</evidence>
<name>A0A7J7IGI1_9RHOD</name>
<dbReference type="GO" id="GO:0008270">
    <property type="term" value="F:zinc ion binding"/>
    <property type="evidence" value="ECO:0007669"/>
    <property type="project" value="UniProtKB-KW"/>
</dbReference>
<evidence type="ECO:0000256" key="4">
    <source>
        <dbReference type="PROSITE-ProRule" id="PRU00228"/>
    </source>
</evidence>
<dbReference type="PROSITE" id="PS51143">
    <property type="entry name" value="MT_A70"/>
    <property type="match status" value="1"/>
</dbReference>
<dbReference type="Gene3D" id="3.30.60.90">
    <property type="match status" value="3"/>
</dbReference>
<dbReference type="PROSITE" id="PS01357">
    <property type="entry name" value="ZF_ZZ_1"/>
    <property type="match status" value="1"/>
</dbReference>
<dbReference type="PANTHER" id="PTHR12829">
    <property type="entry name" value="N6-ADENOSINE-METHYLTRANSFERASE"/>
    <property type="match status" value="1"/>
</dbReference>
<comment type="similarity">
    <text evidence="5">Belongs to the MT-A70-like family.</text>
</comment>
<dbReference type="InterPro" id="IPR029063">
    <property type="entry name" value="SAM-dependent_MTases_sf"/>
</dbReference>
<evidence type="ECO:0000256" key="3">
    <source>
        <dbReference type="ARBA" id="ARBA00022833"/>
    </source>
</evidence>
<dbReference type="InterPro" id="IPR000433">
    <property type="entry name" value="Znf_ZZ"/>
</dbReference>
<evidence type="ECO:0000313" key="8">
    <source>
        <dbReference type="Proteomes" id="UP000530660"/>
    </source>
</evidence>
<evidence type="ECO:0000256" key="2">
    <source>
        <dbReference type="ARBA" id="ARBA00022771"/>
    </source>
</evidence>
<evidence type="ECO:0000313" key="7">
    <source>
        <dbReference type="EMBL" id="KAF6001401.1"/>
    </source>
</evidence>
<organism evidence="7 8">
    <name type="scientific">Cyanidiococcus yangmingshanensis</name>
    <dbReference type="NCBI Taxonomy" id="2690220"/>
    <lineage>
        <taxon>Eukaryota</taxon>
        <taxon>Rhodophyta</taxon>
        <taxon>Bangiophyceae</taxon>
        <taxon>Cyanidiales</taxon>
        <taxon>Cyanidiaceae</taxon>
        <taxon>Cyanidiococcus</taxon>
    </lineage>
</organism>
<keyword evidence="3" id="KW-0862">Zinc</keyword>
<accession>A0A7J7IGI1</accession>
<keyword evidence="1" id="KW-0479">Metal-binding</keyword>
<evidence type="ECO:0000259" key="6">
    <source>
        <dbReference type="PROSITE" id="PS50135"/>
    </source>
</evidence>
<dbReference type="Proteomes" id="UP000530660">
    <property type="component" value="Unassembled WGS sequence"/>
</dbReference>
<gene>
    <name evidence="7" type="ORF">F1559_000376</name>
</gene>
<comment type="caution">
    <text evidence="7">The sequence shown here is derived from an EMBL/GenBank/DDBJ whole genome shotgun (WGS) entry which is preliminary data.</text>
</comment>
<dbReference type="GO" id="GO:0005634">
    <property type="term" value="C:nucleus"/>
    <property type="evidence" value="ECO:0007669"/>
    <property type="project" value="TreeGrafter"/>
</dbReference>
<dbReference type="GO" id="GO:0036396">
    <property type="term" value="C:RNA N6-methyladenosine methyltransferase complex"/>
    <property type="evidence" value="ECO:0007669"/>
    <property type="project" value="TreeGrafter"/>
</dbReference>
<dbReference type="Gene3D" id="3.40.50.150">
    <property type="entry name" value="Vaccinia Virus protein VP39"/>
    <property type="match status" value="1"/>
</dbReference>
<keyword evidence="8" id="KW-1185">Reference proteome</keyword>
<dbReference type="AlphaFoldDB" id="A0A7J7IGI1"/>
<dbReference type="SUPFAM" id="SSF57850">
    <property type="entry name" value="RING/U-box"/>
    <property type="match status" value="3"/>
</dbReference>
<dbReference type="OrthoDB" id="10262526at2759"/>
<feature type="domain" description="ZZ-type" evidence="6">
    <location>
        <begin position="500"/>
        <end position="556"/>
    </location>
</feature>
<dbReference type="EMBL" id="VWRR01000014">
    <property type="protein sequence ID" value="KAF6001401.1"/>
    <property type="molecule type" value="Genomic_DNA"/>
</dbReference>
<protein>
    <recommendedName>
        <fullName evidence="6">ZZ-type domain-containing protein</fullName>
    </recommendedName>
</protein>
<keyword evidence="2 4" id="KW-0863">Zinc-finger</keyword>
<dbReference type="Pfam" id="PF00569">
    <property type="entry name" value="ZZ"/>
    <property type="match status" value="3"/>
</dbReference>
<dbReference type="InterPro" id="IPR007757">
    <property type="entry name" value="MT-A70-like"/>
</dbReference>
<evidence type="ECO:0000256" key="5">
    <source>
        <dbReference type="PROSITE-ProRule" id="PRU00489"/>
    </source>
</evidence>
<proteinExistence type="inferred from homology"/>
<dbReference type="PANTHER" id="PTHR12829:SF2">
    <property type="entry name" value="N6-ADENOSINE-METHYLTRANSFERASE MT-A70-LIKE"/>
    <property type="match status" value="1"/>
</dbReference>
<dbReference type="GO" id="GO:0008168">
    <property type="term" value="F:methyltransferase activity"/>
    <property type="evidence" value="ECO:0007669"/>
    <property type="project" value="TreeGrafter"/>
</dbReference>
<sequence>MSKERVASSRRRVDPDKELALRLYNEEKRKLRLLRKPTQSFVEINRNKSIEDGDCSSEQVTALESFLATCLGNQPTSKGSRKTKRRCVDNAYELFASKHLTQMKCRSEDFGHSGREHCDREEISLYIKDLSELSTSVGTAGSTRNRRSFRKELREQVKRLNEGFYINCDIRYFNLFYLRECVGNFDVVLIDPPWRIAGGQRTSTPNGPMFTNNQWAVNYQTLSNEEILDLDVGCLSNSGLCFIWVVSSQLPTGMECLHRWGYEYIDKITWVKKRRGKLHVSHGYHFMHSSEICLIGIKRPCEFIGKVSNDVIFAEVREKSRKPDELYHIIEAMLPGTTKIELFARNHNLRKGWLSLGNELGEQFRDWFNEFECDMCGAAILIGEKRYKSRCQSNSDFCSNCYRQAIDAGVTEAAEWFELANDSTEPIYHEYYECNQCRAYPLWGVRFHKESDTDLCEQCYDELLTSFEGTKAPSKRSPSESMSEWTAIESPVCGGSLPVHRNIRCQSCLQCPIIGYRFACTQCENVSFCQKCFFGEKCPRGHGADHDLVIIVDSEATLNGLIRCDGCGTRPILGKRYKCNTCYAFDLCESCHERMRRDEFEPVKGSQRKFVEHNRSHTFSVIHISN</sequence>
<reference evidence="7 8" key="1">
    <citation type="journal article" date="2020" name="J. Phycol.">
        <title>Comparative genome analysis reveals Cyanidiococcus gen. nov., a new extremophilic red algal genus sister to Cyanidioschyzon (Cyanidioschyzonaceae, Rhodophyta).</title>
        <authorList>
            <person name="Liu S.-L."/>
            <person name="Chiang Y.-R."/>
            <person name="Yoon H.S."/>
            <person name="Fu H.-Y."/>
        </authorList>
    </citation>
    <scope>NUCLEOTIDE SEQUENCE [LARGE SCALE GENOMIC DNA]</scope>
    <source>
        <strain evidence="7 8">THAL066</strain>
    </source>
</reference>
<dbReference type="Pfam" id="PF05063">
    <property type="entry name" value="MT-A70"/>
    <property type="match status" value="1"/>
</dbReference>
<feature type="domain" description="ZZ-type" evidence="6">
    <location>
        <begin position="559"/>
        <end position="626"/>
    </location>
</feature>
<dbReference type="SUPFAM" id="SSF53335">
    <property type="entry name" value="S-adenosyl-L-methionine-dependent methyltransferases"/>
    <property type="match status" value="1"/>
</dbReference>
<dbReference type="SMART" id="SM00291">
    <property type="entry name" value="ZnF_ZZ"/>
    <property type="match status" value="4"/>
</dbReference>